<feature type="region of interest" description="Disordered" evidence="5">
    <location>
        <begin position="235"/>
        <end position="307"/>
    </location>
</feature>
<keyword evidence="2 4" id="KW-0413">Isomerase</keyword>
<dbReference type="Pfam" id="PF01479">
    <property type="entry name" value="S4"/>
    <property type="match status" value="1"/>
</dbReference>
<dbReference type="InterPro" id="IPR020103">
    <property type="entry name" value="PsdUridine_synth_cat_dom_sf"/>
</dbReference>
<dbReference type="Gene3D" id="3.30.70.1560">
    <property type="entry name" value="Alpha-L RNA-binding motif"/>
    <property type="match status" value="1"/>
</dbReference>
<dbReference type="CDD" id="cd00165">
    <property type="entry name" value="S4"/>
    <property type="match status" value="1"/>
</dbReference>
<comment type="caution">
    <text evidence="7">The sequence shown here is derived from an EMBL/GenBank/DDBJ whole genome shotgun (WGS) entry which is preliminary data.</text>
</comment>
<dbReference type="Gene3D" id="3.30.70.580">
    <property type="entry name" value="Pseudouridine synthase I, catalytic domain, N-terminal subdomain"/>
    <property type="match status" value="1"/>
</dbReference>
<evidence type="ECO:0000313" key="7">
    <source>
        <dbReference type="EMBL" id="MCW1916403.1"/>
    </source>
</evidence>
<dbReference type="RefSeq" id="WP_264515980.1">
    <property type="nucleotide sequence ID" value="NZ_JAPDDR010000015.1"/>
</dbReference>
<evidence type="ECO:0000256" key="4">
    <source>
        <dbReference type="RuleBase" id="RU003887"/>
    </source>
</evidence>
<dbReference type="InterPro" id="IPR002942">
    <property type="entry name" value="S4_RNA-bd"/>
</dbReference>
<dbReference type="InterPro" id="IPR036986">
    <property type="entry name" value="S4_RNA-bd_sf"/>
</dbReference>
<dbReference type="InterPro" id="IPR000748">
    <property type="entry name" value="PsdUridine_synth_RsuA/RluB/E/F"/>
</dbReference>
<evidence type="ECO:0000256" key="2">
    <source>
        <dbReference type="ARBA" id="ARBA00023235"/>
    </source>
</evidence>
<dbReference type="Pfam" id="PF00849">
    <property type="entry name" value="PseudoU_synth_2"/>
    <property type="match status" value="1"/>
</dbReference>
<dbReference type="PROSITE" id="PS50889">
    <property type="entry name" value="S4"/>
    <property type="match status" value="1"/>
</dbReference>
<dbReference type="EC" id="5.4.99.-" evidence="4"/>
<organism evidence="7 8">
    <name type="scientific">Luteolibacter rhizosphaerae</name>
    <dbReference type="NCBI Taxonomy" id="2989719"/>
    <lineage>
        <taxon>Bacteria</taxon>
        <taxon>Pseudomonadati</taxon>
        <taxon>Verrucomicrobiota</taxon>
        <taxon>Verrucomicrobiia</taxon>
        <taxon>Verrucomicrobiales</taxon>
        <taxon>Verrucomicrobiaceae</taxon>
        <taxon>Luteolibacter</taxon>
    </lineage>
</organism>
<dbReference type="SUPFAM" id="SSF55174">
    <property type="entry name" value="Alpha-L RNA-binding motif"/>
    <property type="match status" value="1"/>
</dbReference>
<comment type="similarity">
    <text evidence="1 4">Belongs to the pseudouridine synthase RsuA family.</text>
</comment>
<dbReference type="Gene3D" id="3.10.290.10">
    <property type="entry name" value="RNA-binding S4 domain"/>
    <property type="match status" value="1"/>
</dbReference>
<evidence type="ECO:0000256" key="1">
    <source>
        <dbReference type="ARBA" id="ARBA00008348"/>
    </source>
</evidence>
<dbReference type="InterPro" id="IPR018496">
    <property type="entry name" value="PsdUridine_synth_RsuA/RluB_CS"/>
</dbReference>
<keyword evidence="3" id="KW-0694">RNA-binding</keyword>
<dbReference type="NCBIfam" id="TIGR00093">
    <property type="entry name" value="pseudouridine synthase"/>
    <property type="match status" value="1"/>
</dbReference>
<feature type="domain" description="RNA-binding S4" evidence="6">
    <location>
        <begin position="7"/>
        <end position="65"/>
    </location>
</feature>
<sequence>MSEAEGIRLNKFLASCGVGSRRACDALVQEGHVEINGKPCLNPAQRVEPSDFVRVDGKRVQAKQTNTVLFYKPRGYVCSREDELGRDTIYTILPSILQHLHHVGRLDRDSEGLLILTNDGDLSQQLMHPSKLVEKEYLVTSNQPVLNEHLDLFVSGVYVEKQRLRAKHVQRISSRRYRIVLETGLKRQIRQMFLTLGYQVQRLVRTRIGTLELADFPVGAWRPLEAEEIKRLQINPKQKSERRPAVKAAKKAAKKAPRRAGAPPPPPTSGRAGSAPKSKRKPGSLSLPPSSRHTSKKTAKRAPKRKF</sequence>
<dbReference type="Proteomes" id="UP001165653">
    <property type="component" value="Unassembled WGS sequence"/>
</dbReference>
<evidence type="ECO:0000256" key="3">
    <source>
        <dbReference type="PROSITE-ProRule" id="PRU00182"/>
    </source>
</evidence>
<dbReference type="InterPro" id="IPR020094">
    <property type="entry name" value="TruA/RsuA/RluB/E/F_N"/>
</dbReference>
<reference evidence="7" key="1">
    <citation type="submission" date="2022-10" db="EMBL/GenBank/DDBJ databases">
        <title>Luteolibacter sp. GHJ8, whole genome shotgun sequencing project.</title>
        <authorList>
            <person name="Zhao G."/>
            <person name="Shen L."/>
        </authorList>
    </citation>
    <scope>NUCLEOTIDE SEQUENCE</scope>
    <source>
        <strain evidence="7">GHJ8</strain>
    </source>
</reference>
<dbReference type="SUPFAM" id="SSF55120">
    <property type="entry name" value="Pseudouridine synthase"/>
    <property type="match status" value="1"/>
</dbReference>
<name>A0ABT3G971_9BACT</name>
<dbReference type="PANTHER" id="PTHR47683">
    <property type="entry name" value="PSEUDOURIDINE SYNTHASE FAMILY PROTEIN-RELATED"/>
    <property type="match status" value="1"/>
</dbReference>
<dbReference type="PROSITE" id="PS01149">
    <property type="entry name" value="PSI_RSU"/>
    <property type="match status" value="1"/>
</dbReference>
<evidence type="ECO:0000313" key="8">
    <source>
        <dbReference type="Proteomes" id="UP001165653"/>
    </source>
</evidence>
<dbReference type="SMART" id="SM00363">
    <property type="entry name" value="S4"/>
    <property type="match status" value="1"/>
</dbReference>
<evidence type="ECO:0000259" key="6">
    <source>
        <dbReference type="SMART" id="SM00363"/>
    </source>
</evidence>
<feature type="compositionally biased region" description="Basic residues" evidence="5">
    <location>
        <begin position="293"/>
        <end position="307"/>
    </location>
</feature>
<protein>
    <recommendedName>
        <fullName evidence="4">Pseudouridine synthase</fullName>
        <ecNumber evidence="4">5.4.99.-</ecNumber>
    </recommendedName>
</protein>
<dbReference type="EMBL" id="JAPDDR010000015">
    <property type="protein sequence ID" value="MCW1916403.1"/>
    <property type="molecule type" value="Genomic_DNA"/>
</dbReference>
<proteinExistence type="inferred from homology"/>
<dbReference type="InterPro" id="IPR050343">
    <property type="entry name" value="RsuA_PseudoU_synthase"/>
</dbReference>
<gene>
    <name evidence="7" type="ORF">OJ996_22635</name>
</gene>
<accession>A0ABT3G971</accession>
<dbReference type="InterPro" id="IPR042092">
    <property type="entry name" value="PsdUridine_s_RsuA/RluB/E/F_cat"/>
</dbReference>
<dbReference type="InterPro" id="IPR006145">
    <property type="entry name" value="PsdUridine_synth_RsuA/RluA"/>
</dbReference>
<keyword evidence="8" id="KW-1185">Reference proteome</keyword>
<evidence type="ECO:0000256" key="5">
    <source>
        <dbReference type="SAM" id="MobiDB-lite"/>
    </source>
</evidence>
<dbReference type="PANTHER" id="PTHR47683:SF2">
    <property type="entry name" value="RNA-BINDING S4 DOMAIN-CONTAINING PROTEIN"/>
    <property type="match status" value="1"/>
</dbReference>
<feature type="compositionally biased region" description="Basic residues" evidence="5">
    <location>
        <begin position="248"/>
        <end position="258"/>
    </location>
</feature>